<keyword evidence="2" id="KW-1185">Reference proteome</keyword>
<evidence type="ECO:0000313" key="2">
    <source>
        <dbReference type="Proteomes" id="UP000054538"/>
    </source>
</evidence>
<dbReference type="InParanoid" id="A0A0D0E2G1"/>
<protein>
    <submittedName>
        <fullName evidence="1">Unplaced genomic scaffold scaffold_622, whole genome shotgun sequence</fullName>
    </submittedName>
</protein>
<dbReference type="HOGENOM" id="CLU_1428425_0_0_1"/>
<dbReference type="STRING" id="930991.A0A0D0E2G1"/>
<reference evidence="1 2" key="1">
    <citation type="submission" date="2014-04" db="EMBL/GenBank/DDBJ databases">
        <authorList>
            <consortium name="DOE Joint Genome Institute"/>
            <person name="Kuo A."/>
            <person name="Kohler A."/>
            <person name="Jargeat P."/>
            <person name="Nagy L.G."/>
            <person name="Floudas D."/>
            <person name="Copeland A."/>
            <person name="Barry K.W."/>
            <person name="Cichocki N."/>
            <person name="Veneault-Fourrey C."/>
            <person name="LaButti K."/>
            <person name="Lindquist E.A."/>
            <person name="Lipzen A."/>
            <person name="Lundell T."/>
            <person name="Morin E."/>
            <person name="Murat C."/>
            <person name="Sun H."/>
            <person name="Tunlid A."/>
            <person name="Henrissat B."/>
            <person name="Grigoriev I.V."/>
            <person name="Hibbett D.S."/>
            <person name="Martin F."/>
            <person name="Nordberg H.P."/>
            <person name="Cantor M.N."/>
            <person name="Hua S.X."/>
        </authorList>
    </citation>
    <scope>NUCLEOTIDE SEQUENCE [LARGE SCALE GENOMIC DNA]</scope>
    <source>
        <strain evidence="1 2">Ve08.2h10</strain>
    </source>
</reference>
<gene>
    <name evidence="1" type="ORF">PAXRUDRAFT_14040</name>
</gene>
<dbReference type="EMBL" id="KN825444">
    <property type="protein sequence ID" value="KIK90975.1"/>
    <property type="molecule type" value="Genomic_DNA"/>
</dbReference>
<name>A0A0D0E2G1_9AGAM</name>
<evidence type="ECO:0000313" key="1">
    <source>
        <dbReference type="EMBL" id="KIK90975.1"/>
    </source>
</evidence>
<proteinExistence type="predicted"/>
<dbReference type="AlphaFoldDB" id="A0A0D0E2G1"/>
<dbReference type="OrthoDB" id="2690429at2759"/>
<dbReference type="Proteomes" id="UP000054538">
    <property type="component" value="Unassembled WGS sequence"/>
</dbReference>
<accession>A0A0D0E2G1</accession>
<organism evidence="1 2">
    <name type="scientific">Paxillus rubicundulus Ve08.2h10</name>
    <dbReference type="NCBI Taxonomy" id="930991"/>
    <lineage>
        <taxon>Eukaryota</taxon>
        <taxon>Fungi</taxon>
        <taxon>Dikarya</taxon>
        <taxon>Basidiomycota</taxon>
        <taxon>Agaricomycotina</taxon>
        <taxon>Agaricomycetes</taxon>
        <taxon>Agaricomycetidae</taxon>
        <taxon>Boletales</taxon>
        <taxon>Paxilineae</taxon>
        <taxon>Paxillaceae</taxon>
        <taxon>Paxillus</taxon>
    </lineage>
</organism>
<sequence>MPTGRQPILYHPQVPAMHVQSLGHPPLPLICPTARLLHHTSQSWLHNPQHSPQWLPLSPCPYVGILADQAQLDNAGKICAAIHYAALDKAELWETLDSATTVLAVWADFITAVKQLYPGCEGADRYYRSDLHNLVQEYWVKPMKNREELGKYHRKFQKVAGHLISMAKLSVNEQDLLFLDGLPHALAAPV</sequence>
<reference evidence="2" key="2">
    <citation type="submission" date="2015-01" db="EMBL/GenBank/DDBJ databases">
        <title>Evolutionary Origins and Diversification of the Mycorrhizal Mutualists.</title>
        <authorList>
            <consortium name="DOE Joint Genome Institute"/>
            <consortium name="Mycorrhizal Genomics Consortium"/>
            <person name="Kohler A."/>
            <person name="Kuo A."/>
            <person name="Nagy L.G."/>
            <person name="Floudas D."/>
            <person name="Copeland A."/>
            <person name="Barry K.W."/>
            <person name="Cichocki N."/>
            <person name="Veneault-Fourrey C."/>
            <person name="LaButti K."/>
            <person name="Lindquist E.A."/>
            <person name="Lipzen A."/>
            <person name="Lundell T."/>
            <person name="Morin E."/>
            <person name="Murat C."/>
            <person name="Riley R."/>
            <person name="Ohm R."/>
            <person name="Sun H."/>
            <person name="Tunlid A."/>
            <person name="Henrissat B."/>
            <person name="Grigoriev I.V."/>
            <person name="Hibbett D.S."/>
            <person name="Martin F."/>
        </authorList>
    </citation>
    <scope>NUCLEOTIDE SEQUENCE [LARGE SCALE GENOMIC DNA]</scope>
    <source>
        <strain evidence="2">Ve08.2h10</strain>
    </source>
</reference>